<feature type="region of interest" description="Disordered" evidence="1">
    <location>
        <begin position="231"/>
        <end position="254"/>
    </location>
</feature>
<dbReference type="AlphaFoldDB" id="A0A0G4GJ97"/>
<name>A0A0G4GJ97_9ALVE</name>
<protein>
    <recommendedName>
        <fullName evidence="4">TLC domain-containing protein</fullName>
    </recommendedName>
</protein>
<feature type="transmembrane region" description="Helical" evidence="2">
    <location>
        <begin position="20"/>
        <end position="40"/>
    </location>
</feature>
<evidence type="ECO:0008006" key="4">
    <source>
        <dbReference type="Google" id="ProtNLM"/>
    </source>
</evidence>
<feature type="transmembrane region" description="Helical" evidence="2">
    <location>
        <begin position="60"/>
        <end position="83"/>
    </location>
</feature>
<proteinExistence type="predicted"/>
<feature type="transmembrane region" description="Helical" evidence="2">
    <location>
        <begin position="104"/>
        <end position="123"/>
    </location>
</feature>
<reference evidence="3" key="1">
    <citation type="submission" date="2014-11" db="EMBL/GenBank/DDBJ databases">
        <authorList>
            <person name="Otto D Thomas"/>
            <person name="Naeem Raeece"/>
        </authorList>
    </citation>
    <scope>NUCLEOTIDE SEQUENCE</scope>
</reference>
<keyword evidence="2" id="KW-1133">Transmembrane helix</keyword>
<keyword evidence="2" id="KW-0472">Membrane</keyword>
<evidence type="ECO:0000256" key="1">
    <source>
        <dbReference type="SAM" id="MobiDB-lite"/>
    </source>
</evidence>
<dbReference type="EMBL" id="CDMZ01001266">
    <property type="protein sequence ID" value="CEM29902.1"/>
    <property type="molecule type" value="Genomic_DNA"/>
</dbReference>
<feature type="transmembrane region" description="Helical" evidence="2">
    <location>
        <begin position="143"/>
        <end position="165"/>
    </location>
</feature>
<evidence type="ECO:0000313" key="3">
    <source>
        <dbReference type="EMBL" id="CEM29902.1"/>
    </source>
</evidence>
<accession>A0A0G4GJ97</accession>
<gene>
    <name evidence="3" type="ORF">Cvel_22136</name>
</gene>
<dbReference type="VEuPathDB" id="CryptoDB:Cvel_22136"/>
<sequence length="254" mass="28105">MQDIDLLGLETLYTQTGSQLMGEFVLFLTFTCLILTYHFIAKFCVSLLPCNPPNVRTAFAWMQTPLTASIMTASGICALLLLYKNDALIDPREFTQLMFDFDAQWPRLVVLYFAGHCVADTLLGATLYSDQFDIVSGWIHHTAYLLLMVGILVFGGCFGFVAFAIEELPTLGSLDGSPMRHGEAEDEEVDLEAGWGEVEDLERESPPHNDGGGGGVWGWGWGRKGWTRVAGDEGPELPLYRREGGMEPNRGGRQ</sequence>
<evidence type="ECO:0000256" key="2">
    <source>
        <dbReference type="SAM" id="Phobius"/>
    </source>
</evidence>
<organism evidence="3">
    <name type="scientific">Chromera velia CCMP2878</name>
    <dbReference type="NCBI Taxonomy" id="1169474"/>
    <lineage>
        <taxon>Eukaryota</taxon>
        <taxon>Sar</taxon>
        <taxon>Alveolata</taxon>
        <taxon>Colpodellida</taxon>
        <taxon>Chromeraceae</taxon>
        <taxon>Chromera</taxon>
    </lineage>
</organism>
<keyword evidence="2" id="KW-0812">Transmembrane</keyword>